<comment type="function">
    <text evidence="12 14">Catalyzes the reduction of ribonucleotides to deoxyribonucleotides. May function to provide a pool of deoxyribonucleotide precursors for DNA repair during oxygen limitation and/or for immediate growth after restoration of oxygen.</text>
</comment>
<name>A0A097ATU0_THEKI</name>
<comment type="cofactor">
    <cofactor evidence="1 14">
        <name>adenosylcob(III)alamin</name>
        <dbReference type="ChEBI" id="CHEBI:18408"/>
    </cofactor>
</comment>
<evidence type="ECO:0000256" key="6">
    <source>
        <dbReference type="ARBA" id="ARBA00022840"/>
    </source>
</evidence>
<dbReference type="SUPFAM" id="SSF48168">
    <property type="entry name" value="R1 subunit of ribonucleotide reductase, N-terminal domain"/>
    <property type="match status" value="1"/>
</dbReference>
<evidence type="ECO:0000256" key="7">
    <source>
        <dbReference type="ARBA" id="ARBA00023002"/>
    </source>
</evidence>
<dbReference type="GO" id="GO:0004748">
    <property type="term" value="F:ribonucleoside-diphosphate reductase activity, thioredoxin disulfide as acceptor"/>
    <property type="evidence" value="ECO:0007669"/>
    <property type="project" value="UniProtKB-EC"/>
</dbReference>
<sequence>MKITENARKVLERRYLAKDENGKPIETVEEMFERVAKTIAEVDLIYDKKADVEALKQRFYDMMTNLDFLPNSPTLMNAGRPLGQLSACFVLPVGDSMEEIFDAVKYAAIIHKSGGGTGFSFSRLRPKGATVRSTGGVASGPVSFMKVFNAATEAVRQGGTRRGANMGILRVDHPDILEFIQCKKDNNEITNFNISVAITEEFMKAVEEDREYDLIDPHTNKVVNRLRAREVFDLIVEMAWRNGEPGIVFLDRINEKNPTPEVGEIESTNPCGEQPLLPYESCNLGSINLENMLKKVEDRYVIDYDKLKETVYDAVHFLDNVIDANKYPLPQIEEMTKGTRKIGLGVMGFANMLLRLGIPYDSDEAIELGEELMEFIDETSKEASIKLAEKRGTFGFYDKSIYKKMGIKIRNATTTTIAPTGTISIIAGTSSGIEPIFAIAMTRNVMDNTELVEVNPVFKEVAIERGFYSEELMKEIAQKGSLKDIKGILEDVKRVFVIAHDIDPEWHVKMQAAFQKHVDNAVSKTVNFRHDATVDDVRKVYLLAYKLGCKGVTIYRDGSRESQVLNLGIKEKKEEAKANENPSKKEPLRPRPRPPVTRGITEKVRIGCGNLYITVNYDDQGICEVFTNLGRAGGCPSQSEATSRLISIALRSGIDAKTIVEQLKGIRCHSTLRQMATNKEIKVLSCPDAIGKVIEKVMKIRVEEEQQFAPIDIPIYENNHNNDEDDPKEEVVLSEVDLLDEERFCPECGSPIEHEGGCVVCKNCGYSKCG</sequence>
<dbReference type="InterPro" id="IPR024434">
    <property type="entry name" value="TSCPD_dom"/>
</dbReference>
<dbReference type="HOGENOM" id="CLU_000404_2_0_9"/>
<dbReference type="GO" id="GO:0031419">
    <property type="term" value="F:cobalamin binding"/>
    <property type="evidence" value="ECO:0007669"/>
    <property type="project" value="UniProtKB-KW"/>
</dbReference>
<evidence type="ECO:0000256" key="2">
    <source>
        <dbReference type="ARBA" id="ARBA00007405"/>
    </source>
</evidence>
<dbReference type="Proteomes" id="UP000029669">
    <property type="component" value="Chromosome"/>
</dbReference>
<feature type="domain" description="Ribonucleotide reductase large subunit C-terminal" evidence="17">
    <location>
        <begin position="409"/>
        <end position="555"/>
    </location>
</feature>
<dbReference type="InterPro" id="IPR000788">
    <property type="entry name" value="RNR_lg_C"/>
</dbReference>
<gene>
    <name evidence="19" type="ORF">TKV_c21000</name>
</gene>
<keyword evidence="8" id="KW-0215">Deoxyribonucleotide synthesis</keyword>
<dbReference type="UniPathway" id="UPA00326"/>
<dbReference type="NCBIfam" id="NF006417">
    <property type="entry name" value="PRK08665.1"/>
    <property type="match status" value="1"/>
</dbReference>
<evidence type="ECO:0000256" key="14">
    <source>
        <dbReference type="RuleBase" id="RU364064"/>
    </source>
</evidence>
<dbReference type="Pfam" id="PF02867">
    <property type="entry name" value="Ribonuc_red_lgC"/>
    <property type="match status" value="2"/>
</dbReference>
<reference evidence="20" key="1">
    <citation type="journal article" date="2015" name="Genome Announc.">
        <title>Whole-Genome Sequences of 80 Environmental and Clinical Isolates of Burkholderia pseudomallei.</title>
        <authorList>
            <person name="Johnson S.L."/>
            <person name="Baker A.L."/>
            <person name="Chain P.S."/>
            <person name="Currie B.J."/>
            <person name="Daligault H.E."/>
            <person name="Davenport K.W."/>
            <person name="Davis C.B."/>
            <person name="Inglis T.J."/>
            <person name="Kaestli M."/>
            <person name="Koren S."/>
            <person name="Mayo M."/>
            <person name="Merritt A.J."/>
            <person name="Price E.P."/>
            <person name="Sarovich D.S."/>
            <person name="Warner J."/>
            <person name="Rosovitz M.J."/>
        </authorList>
    </citation>
    <scope>NUCLEOTIDE SEQUENCE [LARGE SCALE GENOMIC DNA]</scope>
    <source>
        <strain evidence="20">DSM 2030</strain>
    </source>
</reference>
<comment type="function">
    <text evidence="11">Provides the precursors necessary for DNA synthesis. Catalyzes the biosynthesis of deoxyribonucleotides from the corresponding ribonucleotides.</text>
</comment>
<keyword evidence="3 14" id="KW-0846">Cobalamin</keyword>
<dbReference type="AlphaFoldDB" id="A0A097ATU0"/>
<dbReference type="GO" id="GO:0071897">
    <property type="term" value="P:DNA biosynthetic process"/>
    <property type="evidence" value="ECO:0007669"/>
    <property type="project" value="UniProtKB-KW"/>
</dbReference>
<feature type="domain" description="Ribonucleotide reductase large subunit N-terminal" evidence="16">
    <location>
        <begin position="2"/>
        <end position="83"/>
    </location>
</feature>
<dbReference type="InterPro" id="IPR050862">
    <property type="entry name" value="RdRp_reductase_class-2"/>
</dbReference>
<keyword evidence="4 14" id="KW-0237">DNA synthesis</keyword>
<organism evidence="19 20">
    <name type="scientific">Thermoanaerobacter kivui</name>
    <name type="common">Acetogenium kivui</name>
    <dbReference type="NCBI Taxonomy" id="2325"/>
    <lineage>
        <taxon>Bacteria</taxon>
        <taxon>Bacillati</taxon>
        <taxon>Bacillota</taxon>
        <taxon>Clostridia</taxon>
        <taxon>Thermoanaerobacterales</taxon>
        <taxon>Thermoanaerobacteraceae</taxon>
        <taxon>Thermoanaerobacter</taxon>
    </lineage>
</organism>
<evidence type="ECO:0000256" key="5">
    <source>
        <dbReference type="ARBA" id="ARBA00022741"/>
    </source>
</evidence>
<evidence type="ECO:0000256" key="3">
    <source>
        <dbReference type="ARBA" id="ARBA00022628"/>
    </source>
</evidence>
<evidence type="ECO:0000256" key="9">
    <source>
        <dbReference type="ARBA" id="ARBA00023157"/>
    </source>
</evidence>
<dbReference type="STRING" id="2325.TKV_c21000"/>
<keyword evidence="6" id="KW-0067">ATP-binding</keyword>
<evidence type="ECO:0000259" key="17">
    <source>
        <dbReference type="Pfam" id="PF02867"/>
    </source>
</evidence>
<dbReference type="Pfam" id="PF00317">
    <property type="entry name" value="Ribonuc_red_lgN"/>
    <property type="match status" value="1"/>
</dbReference>
<dbReference type="PANTHER" id="PTHR43371">
    <property type="entry name" value="VITAMIN B12-DEPENDENT RIBONUCLEOTIDE REDUCTASE"/>
    <property type="match status" value="1"/>
</dbReference>
<dbReference type="RefSeq" id="WP_049685851.1">
    <property type="nucleotide sequence ID" value="NZ_CP009170.1"/>
</dbReference>
<dbReference type="InterPro" id="IPR013509">
    <property type="entry name" value="RNR_lsu_N"/>
</dbReference>
<evidence type="ECO:0000256" key="4">
    <source>
        <dbReference type="ARBA" id="ARBA00022634"/>
    </source>
</evidence>
<dbReference type="GO" id="GO:0005524">
    <property type="term" value="F:ATP binding"/>
    <property type="evidence" value="ECO:0007669"/>
    <property type="project" value="UniProtKB-KW"/>
</dbReference>
<evidence type="ECO:0000256" key="13">
    <source>
        <dbReference type="ARBA" id="ARBA00047754"/>
    </source>
</evidence>
<dbReference type="CDD" id="cd02888">
    <property type="entry name" value="RNR_II_dimer"/>
    <property type="match status" value="1"/>
</dbReference>
<keyword evidence="9" id="KW-1015">Disulfide bond</keyword>
<dbReference type="InterPro" id="IPR008926">
    <property type="entry name" value="RNR_R1-su_N"/>
</dbReference>
<dbReference type="Pfam" id="PF12637">
    <property type="entry name" value="TSCPD"/>
    <property type="match status" value="1"/>
</dbReference>
<comment type="similarity">
    <text evidence="2 14">Belongs to the ribonucleoside diphosphate reductase class-2 family.</text>
</comment>
<evidence type="ECO:0000256" key="10">
    <source>
        <dbReference type="ARBA" id="ARBA00023285"/>
    </source>
</evidence>
<dbReference type="NCBIfam" id="TIGR02504">
    <property type="entry name" value="NrdJ_Z"/>
    <property type="match status" value="1"/>
</dbReference>
<accession>A0A097ATU0</accession>
<dbReference type="PRINTS" id="PR01183">
    <property type="entry name" value="RIBORDTASEM1"/>
</dbReference>
<feature type="region of interest" description="Disordered" evidence="15">
    <location>
        <begin position="574"/>
        <end position="598"/>
    </location>
</feature>
<feature type="domain" description="Ribonucleotide reductase large subunit C-terminal" evidence="17">
    <location>
        <begin position="86"/>
        <end position="405"/>
    </location>
</feature>
<proteinExistence type="inferred from homology"/>
<evidence type="ECO:0000313" key="19">
    <source>
        <dbReference type="EMBL" id="AIS53233.1"/>
    </source>
</evidence>
<dbReference type="KEGG" id="tki:TKV_c21000"/>
<evidence type="ECO:0000256" key="1">
    <source>
        <dbReference type="ARBA" id="ARBA00001922"/>
    </source>
</evidence>
<evidence type="ECO:0000256" key="15">
    <source>
        <dbReference type="SAM" id="MobiDB-lite"/>
    </source>
</evidence>
<dbReference type="FunFam" id="3.20.70.20:FF:000018">
    <property type="entry name" value="Vitamin B12-dependent ribonucleotide reductase"/>
    <property type="match status" value="1"/>
</dbReference>
<feature type="domain" description="TSCPD" evidence="18">
    <location>
        <begin position="591"/>
        <end position="697"/>
    </location>
</feature>
<keyword evidence="20" id="KW-1185">Reference proteome</keyword>
<feature type="compositionally biased region" description="Basic and acidic residues" evidence="15">
    <location>
        <begin position="574"/>
        <end position="589"/>
    </location>
</feature>
<dbReference type="Gene3D" id="3.20.70.20">
    <property type="match status" value="1"/>
</dbReference>
<keyword evidence="5 14" id="KW-0547">Nucleotide-binding</keyword>
<keyword evidence="10 14" id="KW-0170">Cobalt</keyword>
<dbReference type="PANTHER" id="PTHR43371:SF1">
    <property type="entry name" value="RIBONUCLEOSIDE-DIPHOSPHATE REDUCTASE"/>
    <property type="match status" value="1"/>
</dbReference>
<dbReference type="InterPro" id="IPR013344">
    <property type="entry name" value="RNR_NrdJ/NrdZ"/>
</dbReference>
<evidence type="ECO:0000313" key="20">
    <source>
        <dbReference type="Proteomes" id="UP000029669"/>
    </source>
</evidence>
<evidence type="ECO:0000256" key="8">
    <source>
        <dbReference type="ARBA" id="ARBA00023116"/>
    </source>
</evidence>
<evidence type="ECO:0000259" key="16">
    <source>
        <dbReference type="Pfam" id="PF00317"/>
    </source>
</evidence>
<dbReference type="EC" id="1.17.4.1" evidence="14"/>
<dbReference type="CDD" id="cd20336">
    <property type="entry name" value="Rcat_RBR"/>
    <property type="match status" value="1"/>
</dbReference>
<evidence type="ECO:0000256" key="11">
    <source>
        <dbReference type="ARBA" id="ARBA00024942"/>
    </source>
</evidence>
<evidence type="ECO:0000259" key="18">
    <source>
        <dbReference type="Pfam" id="PF12637"/>
    </source>
</evidence>
<dbReference type="SUPFAM" id="SSF51998">
    <property type="entry name" value="PFL-like glycyl radical enzymes"/>
    <property type="match status" value="1"/>
</dbReference>
<keyword evidence="7 14" id="KW-0560">Oxidoreductase</keyword>
<protein>
    <recommendedName>
        <fullName evidence="14">Vitamin B12-dependent ribonucleotide reductase</fullName>
        <ecNumber evidence="14">1.17.4.1</ecNumber>
    </recommendedName>
</protein>
<evidence type="ECO:0000256" key="12">
    <source>
        <dbReference type="ARBA" id="ARBA00025437"/>
    </source>
</evidence>
<dbReference type="EMBL" id="CP009170">
    <property type="protein sequence ID" value="AIS53233.1"/>
    <property type="molecule type" value="Genomic_DNA"/>
</dbReference>
<dbReference type="GO" id="GO:0009263">
    <property type="term" value="P:deoxyribonucleotide biosynthetic process"/>
    <property type="evidence" value="ECO:0007669"/>
    <property type="project" value="UniProtKB-KW"/>
</dbReference>
<dbReference type="OrthoDB" id="9762933at2"/>
<dbReference type="eggNOG" id="COG0209">
    <property type="taxonomic scope" value="Bacteria"/>
</dbReference>
<comment type="catalytic activity">
    <reaction evidence="13 14">
        <text>a 2'-deoxyribonucleoside 5'-diphosphate + [thioredoxin]-disulfide + H2O = a ribonucleoside 5'-diphosphate + [thioredoxin]-dithiol</text>
        <dbReference type="Rhea" id="RHEA:23252"/>
        <dbReference type="Rhea" id="RHEA-COMP:10698"/>
        <dbReference type="Rhea" id="RHEA-COMP:10700"/>
        <dbReference type="ChEBI" id="CHEBI:15377"/>
        <dbReference type="ChEBI" id="CHEBI:29950"/>
        <dbReference type="ChEBI" id="CHEBI:50058"/>
        <dbReference type="ChEBI" id="CHEBI:57930"/>
        <dbReference type="ChEBI" id="CHEBI:73316"/>
        <dbReference type="EC" id="1.17.4.1"/>
    </reaction>
</comment>